<name>D6GV87_PARA5</name>
<evidence type="ECO:0000256" key="2">
    <source>
        <dbReference type="ARBA" id="ARBA00023027"/>
    </source>
</evidence>
<proteinExistence type="inferred from homology"/>
<dbReference type="Proteomes" id="UP000009376">
    <property type="component" value="Unassembled WGS sequence"/>
</dbReference>
<reference evidence="3 4" key="1">
    <citation type="journal article" date="2010" name="Proc. Natl. Acad. Sci. U.S.A.">
        <title>Enigmatic, ultrasmall, uncultivated Archaea.</title>
        <authorList>
            <person name="Baker B.J."/>
            <person name="Comolli L.R."/>
            <person name="Dick G.J."/>
            <person name="Hauser L.J."/>
            <person name="Hyatt D."/>
            <person name="Dill B.D."/>
            <person name="Land M.L."/>
            <person name="Verberkmoes N.C."/>
            <person name="Hettich R.L."/>
            <person name="Banfield J.F."/>
        </authorList>
    </citation>
    <scope>NUCLEOTIDE SEQUENCE [LARGE SCALE GENOMIC DNA]</scope>
</reference>
<dbReference type="PANTHER" id="PTHR11703:SF0">
    <property type="entry name" value="DEOXYHYPUSINE SYNTHASE"/>
    <property type="match status" value="1"/>
</dbReference>
<comment type="similarity">
    <text evidence="1">Belongs to the deoxyhypusine synthase family.</text>
</comment>
<dbReference type="NCBIfam" id="NF002294">
    <property type="entry name" value="PRK01221.1"/>
    <property type="match status" value="1"/>
</dbReference>
<dbReference type="EMBL" id="GG745551">
    <property type="protein sequence ID" value="EFD92888.1"/>
    <property type="molecule type" value="Genomic_DNA"/>
</dbReference>
<dbReference type="AlphaFoldDB" id="D6GV87"/>
<gene>
    <name evidence="3" type="ORF">BJBARM5_0395</name>
</gene>
<sequence>MLGKKVKNIEIKKGQKVSDLVKAFSEGGGFTAKKLAVASDIFQEMEKDKNCVKFLSFPADIISTGLRGVIVDMVKKKQVDVIITTCGTLDHDLAKVWKDYYAGTEMSDDAKLRQEGINRLYNIFIPNSSYGFILEDKLIPILKEAALEQKEYSTSELISFIGKKISKEKGAKDSIVYWAWKNNIPMIVPGITDGSVGSQIWMYSQKDKDFKINLIKDEDLLAGIVYKAKKSGALMLGGGISKHHTIWWNQFKDGLDYAIYMTTAVEWDGSLSGARLEEAISWGKVKPAAKQITVEGDVTILLPLLYASFLG</sequence>
<dbReference type="InterPro" id="IPR002773">
    <property type="entry name" value="Deoxyhypusine_synthase"/>
</dbReference>
<evidence type="ECO:0000256" key="1">
    <source>
        <dbReference type="ARBA" id="ARBA00009892"/>
    </source>
</evidence>
<organism evidence="3 4">
    <name type="scientific">Candidatus Parvarchaeum acidophilus ARMAN-5</name>
    <dbReference type="NCBI Taxonomy" id="662762"/>
    <lineage>
        <taxon>Archaea</taxon>
        <taxon>Candidatus Parvarchaeota</taxon>
        <taxon>Candidatus Parvarchaeum</taxon>
    </lineage>
</organism>
<dbReference type="Gene3D" id="3.40.910.10">
    <property type="entry name" value="Deoxyhypusine synthase"/>
    <property type="match status" value="1"/>
</dbReference>
<evidence type="ECO:0000313" key="3">
    <source>
        <dbReference type="EMBL" id="EFD92888.1"/>
    </source>
</evidence>
<dbReference type="FunFam" id="3.40.910.10:FF:000010">
    <property type="entry name" value="Deoxyhypusine synthase"/>
    <property type="match status" value="1"/>
</dbReference>
<protein>
    <submittedName>
        <fullName evidence="3">Deoxyhypusine synthase</fullName>
    </submittedName>
</protein>
<keyword evidence="2" id="KW-0520">NAD</keyword>
<dbReference type="Pfam" id="PF01916">
    <property type="entry name" value="DS"/>
    <property type="match status" value="1"/>
</dbReference>
<accession>D6GV87</accession>
<dbReference type="GO" id="GO:0005737">
    <property type="term" value="C:cytoplasm"/>
    <property type="evidence" value="ECO:0007669"/>
    <property type="project" value="TreeGrafter"/>
</dbReference>
<evidence type="ECO:0000313" key="4">
    <source>
        <dbReference type="Proteomes" id="UP000009376"/>
    </source>
</evidence>
<dbReference type="GO" id="GO:0034038">
    <property type="term" value="F:deoxyhypusine synthase activity"/>
    <property type="evidence" value="ECO:0007669"/>
    <property type="project" value="TreeGrafter"/>
</dbReference>
<dbReference type="InterPro" id="IPR036982">
    <property type="entry name" value="Deoxyhypusine_synthase_sf"/>
</dbReference>
<dbReference type="SUPFAM" id="SSF52467">
    <property type="entry name" value="DHS-like NAD/FAD-binding domain"/>
    <property type="match status" value="1"/>
</dbReference>
<dbReference type="InterPro" id="IPR029035">
    <property type="entry name" value="DHS-like_NAD/FAD-binding_dom"/>
</dbReference>
<dbReference type="PANTHER" id="PTHR11703">
    <property type="entry name" value="DEOXYHYPUSINE SYNTHASE"/>
    <property type="match status" value="1"/>
</dbReference>